<dbReference type="RefSeq" id="XP_015510867.1">
    <property type="nucleotide sequence ID" value="XM_015655381.2"/>
</dbReference>
<dbReference type="InterPro" id="IPR028846">
    <property type="entry name" value="Recoverin"/>
</dbReference>
<dbReference type="Gene3D" id="1.10.238.10">
    <property type="entry name" value="EF-hand"/>
    <property type="match status" value="1"/>
</dbReference>
<dbReference type="GeneID" id="107217740"/>
<feature type="region of interest" description="Disordered" evidence="5">
    <location>
        <begin position="1"/>
        <end position="47"/>
    </location>
</feature>
<evidence type="ECO:0000256" key="2">
    <source>
        <dbReference type="ARBA" id="ARBA00022723"/>
    </source>
</evidence>
<dbReference type="CDD" id="cd00051">
    <property type="entry name" value="EFh"/>
    <property type="match status" value="2"/>
</dbReference>
<protein>
    <submittedName>
        <fullName evidence="8">Kv channel-interacting protein 4</fullName>
    </submittedName>
</protein>
<dbReference type="Proteomes" id="UP000829291">
    <property type="component" value="Chromosome 1"/>
</dbReference>
<dbReference type="GO" id="GO:0005509">
    <property type="term" value="F:calcium ion binding"/>
    <property type="evidence" value="ECO:0007669"/>
    <property type="project" value="InterPro"/>
</dbReference>
<name>A0A6J0B9M6_NEOLC</name>
<evidence type="ECO:0000313" key="8">
    <source>
        <dbReference type="RefSeq" id="XP_015510867.1"/>
    </source>
</evidence>
<sequence length="232" mass="26351">MSDSEDAGSDGSQQRLHRPSLSRKMRRSIRKVKKSIQKMTVDDGEEETKPIHVVPERLAALSIRTGFSRNEICKIYRAFKQHCPGGAATPNDLRPAYAKLFPLGDSTKYAQVVFNTFDTNKDGLVSFGDFLTGLSLIVKGTAEEKLSWIFGLYDMNGDGHITRHEMLFIVSAIYEMVRTSQTIQRAVNRHVDRLFEKMDLNKDGVISREEFMTSCMNDQSICTQLTVFDDLW</sequence>
<dbReference type="KEGG" id="nlo:107217740"/>
<dbReference type="SMART" id="SM00054">
    <property type="entry name" value="EFh"/>
    <property type="match status" value="3"/>
</dbReference>
<evidence type="ECO:0000256" key="1">
    <source>
        <dbReference type="ARBA" id="ARBA00006049"/>
    </source>
</evidence>
<feature type="domain" description="EF-hand" evidence="6">
    <location>
        <begin position="186"/>
        <end position="221"/>
    </location>
</feature>
<dbReference type="PRINTS" id="PR00450">
    <property type="entry name" value="RECOVERIN"/>
</dbReference>
<dbReference type="PANTHER" id="PTHR23055:SF167">
    <property type="entry name" value="EF-HAND DOMAIN-CONTAINING PROTEIN"/>
    <property type="match status" value="1"/>
</dbReference>
<feature type="domain" description="EF-hand" evidence="6">
    <location>
        <begin position="141"/>
        <end position="176"/>
    </location>
</feature>
<evidence type="ECO:0000256" key="4">
    <source>
        <dbReference type="ARBA" id="ARBA00022837"/>
    </source>
</evidence>
<comment type="similarity">
    <text evidence="1">Belongs to the recoverin family.</text>
</comment>
<dbReference type="PROSITE" id="PS50222">
    <property type="entry name" value="EF_HAND_2"/>
    <property type="match status" value="3"/>
</dbReference>
<evidence type="ECO:0000256" key="3">
    <source>
        <dbReference type="ARBA" id="ARBA00022737"/>
    </source>
</evidence>
<keyword evidence="7" id="KW-1185">Reference proteome</keyword>
<dbReference type="FunFam" id="1.10.238.10:FF:000009">
    <property type="entry name" value="Visinin-like protein 1"/>
    <property type="match status" value="1"/>
</dbReference>
<accession>A0A6J0B9M6</accession>
<dbReference type="Pfam" id="PF13833">
    <property type="entry name" value="EF-hand_8"/>
    <property type="match status" value="1"/>
</dbReference>
<evidence type="ECO:0000256" key="5">
    <source>
        <dbReference type="SAM" id="MobiDB-lite"/>
    </source>
</evidence>
<reference evidence="8" key="1">
    <citation type="submission" date="2025-08" db="UniProtKB">
        <authorList>
            <consortium name="RefSeq"/>
        </authorList>
    </citation>
    <scope>IDENTIFICATION</scope>
    <source>
        <tissue evidence="8">Thorax and Abdomen</tissue>
    </source>
</reference>
<dbReference type="OrthoDB" id="191686at2759"/>
<keyword evidence="4" id="KW-0106">Calcium</keyword>
<dbReference type="AlphaFoldDB" id="A0A6J0B9M6"/>
<organism evidence="8">
    <name type="scientific">Neodiprion lecontei</name>
    <name type="common">Redheaded pine sawfly</name>
    <dbReference type="NCBI Taxonomy" id="441921"/>
    <lineage>
        <taxon>Eukaryota</taxon>
        <taxon>Metazoa</taxon>
        <taxon>Ecdysozoa</taxon>
        <taxon>Arthropoda</taxon>
        <taxon>Hexapoda</taxon>
        <taxon>Insecta</taxon>
        <taxon>Pterygota</taxon>
        <taxon>Neoptera</taxon>
        <taxon>Endopterygota</taxon>
        <taxon>Hymenoptera</taxon>
        <taxon>Tenthredinoidea</taxon>
        <taxon>Diprionidae</taxon>
        <taxon>Diprioninae</taxon>
        <taxon>Neodiprion</taxon>
    </lineage>
</organism>
<dbReference type="InParanoid" id="A0A6J0B9M6"/>
<keyword evidence="2" id="KW-0479">Metal-binding</keyword>
<proteinExistence type="inferred from homology"/>
<dbReference type="InterPro" id="IPR018247">
    <property type="entry name" value="EF_Hand_1_Ca_BS"/>
</dbReference>
<feature type="compositionally biased region" description="Basic residues" evidence="5">
    <location>
        <begin position="15"/>
        <end position="36"/>
    </location>
</feature>
<dbReference type="InterPro" id="IPR002048">
    <property type="entry name" value="EF_hand_dom"/>
</dbReference>
<evidence type="ECO:0000313" key="7">
    <source>
        <dbReference type="Proteomes" id="UP000829291"/>
    </source>
</evidence>
<feature type="domain" description="EF-hand" evidence="6">
    <location>
        <begin position="105"/>
        <end position="140"/>
    </location>
</feature>
<gene>
    <name evidence="8" type="primary">LOC107217740</name>
</gene>
<dbReference type="PANTHER" id="PTHR23055">
    <property type="entry name" value="CALCIUM BINDING PROTEINS"/>
    <property type="match status" value="1"/>
</dbReference>
<dbReference type="Pfam" id="PF13499">
    <property type="entry name" value="EF-hand_7"/>
    <property type="match status" value="1"/>
</dbReference>
<evidence type="ECO:0000259" key="6">
    <source>
        <dbReference type="PROSITE" id="PS50222"/>
    </source>
</evidence>
<dbReference type="SUPFAM" id="SSF47473">
    <property type="entry name" value="EF-hand"/>
    <property type="match status" value="1"/>
</dbReference>
<dbReference type="PROSITE" id="PS00018">
    <property type="entry name" value="EF_HAND_1"/>
    <property type="match status" value="3"/>
</dbReference>
<dbReference type="InterPro" id="IPR011992">
    <property type="entry name" value="EF-hand-dom_pair"/>
</dbReference>
<keyword evidence="3" id="KW-0677">Repeat</keyword>